<organism evidence="2 3">
    <name type="scientific">Phialocephala subalpina</name>
    <dbReference type="NCBI Taxonomy" id="576137"/>
    <lineage>
        <taxon>Eukaryota</taxon>
        <taxon>Fungi</taxon>
        <taxon>Dikarya</taxon>
        <taxon>Ascomycota</taxon>
        <taxon>Pezizomycotina</taxon>
        <taxon>Leotiomycetes</taxon>
        <taxon>Helotiales</taxon>
        <taxon>Mollisiaceae</taxon>
        <taxon>Phialocephala</taxon>
        <taxon>Phialocephala fortinii species complex</taxon>
    </lineage>
</organism>
<protein>
    <submittedName>
        <fullName evidence="2">Uncharacterized protein</fullName>
    </submittedName>
</protein>
<gene>
    <name evidence="2" type="ORF">PAC_09642</name>
</gene>
<reference evidence="2 3" key="1">
    <citation type="submission" date="2016-03" db="EMBL/GenBank/DDBJ databases">
        <authorList>
            <person name="Ploux O."/>
        </authorList>
    </citation>
    <scope>NUCLEOTIDE SEQUENCE [LARGE SCALE GENOMIC DNA]</scope>
    <source>
        <strain evidence="2 3">UAMH 11012</strain>
    </source>
</reference>
<keyword evidence="3" id="KW-1185">Reference proteome</keyword>
<evidence type="ECO:0000256" key="1">
    <source>
        <dbReference type="SAM" id="Coils"/>
    </source>
</evidence>
<proteinExistence type="predicted"/>
<dbReference type="AlphaFoldDB" id="A0A1L7X411"/>
<evidence type="ECO:0000313" key="2">
    <source>
        <dbReference type="EMBL" id="CZR59748.1"/>
    </source>
</evidence>
<keyword evidence="1" id="KW-0175">Coiled coil</keyword>
<feature type="coiled-coil region" evidence="1">
    <location>
        <begin position="38"/>
        <end position="93"/>
    </location>
</feature>
<sequence>MTVAKTRKNRGKIAGAMEKVEANKAECDQVAYNAGLKLQAAMKKLDISENEKNQAIIRPHSGEYYLEASSIEKTELQGKLKKANDELDTAKAQVTQLNPCGSIHEHLYSSIVRFVGQSHTSVPAPLLSFGRSTDPTSVRWSSKITTCKNSLDPKMLVQEQKQIPQKIYE</sequence>
<evidence type="ECO:0000313" key="3">
    <source>
        <dbReference type="Proteomes" id="UP000184330"/>
    </source>
</evidence>
<dbReference type="Proteomes" id="UP000184330">
    <property type="component" value="Unassembled WGS sequence"/>
</dbReference>
<name>A0A1L7X411_9HELO</name>
<dbReference type="EMBL" id="FJOG01000014">
    <property type="protein sequence ID" value="CZR59748.1"/>
    <property type="molecule type" value="Genomic_DNA"/>
</dbReference>
<accession>A0A1L7X411</accession>